<feature type="transmembrane region" description="Helical" evidence="1">
    <location>
        <begin position="9"/>
        <end position="30"/>
    </location>
</feature>
<gene>
    <name evidence="2" type="ORF">CUZ56_02247</name>
</gene>
<dbReference type="InterPro" id="IPR010645">
    <property type="entry name" value="MFS_4"/>
</dbReference>
<feature type="transmembrane region" description="Helical" evidence="1">
    <location>
        <begin position="252"/>
        <end position="271"/>
    </location>
</feature>
<accession>A0A433SBP1</accession>
<dbReference type="SUPFAM" id="SSF103473">
    <property type="entry name" value="MFS general substrate transporter"/>
    <property type="match status" value="1"/>
</dbReference>
<feature type="transmembrane region" description="Helical" evidence="1">
    <location>
        <begin position="278"/>
        <end position="299"/>
    </location>
</feature>
<protein>
    <submittedName>
        <fullName evidence="2">Uncharacterized protein</fullName>
    </submittedName>
</protein>
<dbReference type="GO" id="GO:0005886">
    <property type="term" value="C:plasma membrane"/>
    <property type="evidence" value="ECO:0007669"/>
    <property type="project" value="TreeGrafter"/>
</dbReference>
<dbReference type="EMBL" id="PQSP01000006">
    <property type="protein sequence ID" value="RUS66168.1"/>
    <property type="molecule type" value="Genomic_DNA"/>
</dbReference>
<feature type="transmembrane region" description="Helical" evidence="1">
    <location>
        <begin position="337"/>
        <end position="360"/>
    </location>
</feature>
<feature type="transmembrane region" description="Helical" evidence="1">
    <location>
        <begin position="80"/>
        <end position="103"/>
    </location>
</feature>
<evidence type="ECO:0000313" key="2">
    <source>
        <dbReference type="EMBL" id="RUS66168.1"/>
    </source>
</evidence>
<keyword evidence="1" id="KW-0812">Transmembrane</keyword>
<dbReference type="PANTHER" id="PTHR23537">
    <property type="match status" value="1"/>
</dbReference>
<keyword evidence="3" id="KW-1185">Reference proteome</keyword>
<dbReference type="RefSeq" id="WP_126980424.1">
    <property type="nucleotide sequence ID" value="NZ_PQSP01000006.1"/>
</dbReference>
<proteinExistence type="predicted"/>
<feature type="transmembrane region" description="Helical" evidence="1">
    <location>
        <begin position="137"/>
        <end position="156"/>
    </location>
</feature>
<feature type="transmembrane region" description="Helical" evidence="1">
    <location>
        <begin position="109"/>
        <end position="130"/>
    </location>
</feature>
<keyword evidence="1" id="KW-1133">Transmembrane helix</keyword>
<feature type="transmembrane region" description="Helical" evidence="1">
    <location>
        <begin position="366"/>
        <end position="387"/>
    </location>
</feature>
<dbReference type="PANTHER" id="PTHR23537:SF1">
    <property type="entry name" value="SUGAR TRANSPORTER"/>
    <property type="match status" value="1"/>
</dbReference>
<dbReference type="InterPro" id="IPR036259">
    <property type="entry name" value="MFS_trans_sf"/>
</dbReference>
<dbReference type="Gene3D" id="1.20.1250.20">
    <property type="entry name" value="MFS general substrate transporter like domains"/>
    <property type="match status" value="2"/>
</dbReference>
<sequence length="394" mass="41566">MIKRLYNTGLLPALGGLAVLVIAMGVGRFAYTALLPSMMHAHALGEKATASMAAWNYAGYLAGVLAMRKETAGQSQYAKLQFFLLLSILSTAAMGLVHGSLLWYTTRLIAGFASGACFVLCSALVLDALITIGRPSLSGLMYSGVGIGIVLSAIAVRPFEALFGSDGTWIGLAILCIPLACAALLCLRPRFNPPSAAPAYAAKAMPANNRTPATQWTYPVLLLTYFLEGFGYIIGTTFLVSLTQTRTHSAELANAAWIVTGCAAALSTPLWRYTAQKSYLRMLVLAFLLQGLGVLLPVFSNHPVVILTGGLLLGGTFMGITALSLQYGVVVRTSSSAYTIAMLTTVYGVGQILGPIVAGVTVNSHGFAPAFILAAFILFLAATLLAIHDMMQRQ</sequence>
<keyword evidence="1" id="KW-0472">Membrane</keyword>
<dbReference type="Proteomes" id="UP000286947">
    <property type="component" value="Unassembled WGS sequence"/>
</dbReference>
<reference evidence="2 3" key="1">
    <citation type="submission" date="2018-01" db="EMBL/GenBank/DDBJ databases">
        <title>Saezia sanguinis gen. nov., sp. nov., in the order Burkholderiales isolated from human blood.</title>
        <authorList>
            <person name="Medina-Pascual M.J."/>
            <person name="Valdezate S."/>
            <person name="Monzon S."/>
            <person name="Cuesta I."/>
            <person name="Carrasco G."/>
            <person name="Villalon P."/>
            <person name="Saez-Nieto J.A."/>
        </authorList>
    </citation>
    <scope>NUCLEOTIDE SEQUENCE [LARGE SCALE GENOMIC DNA]</scope>
    <source>
        <strain evidence="2 3">CNM695-12</strain>
    </source>
</reference>
<name>A0A433SBP1_9BURK</name>
<feature type="transmembrane region" description="Helical" evidence="1">
    <location>
        <begin position="305"/>
        <end position="325"/>
    </location>
</feature>
<dbReference type="AlphaFoldDB" id="A0A433SBP1"/>
<feature type="transmembrane region" description="Helical" evidence="1">
    <location>
        <begin position="168"/>
        <end position="187"/>
    </location>
</feature>
<feature type="transmembrane region" description="Helical" evidence="1">
    <location>
        <begin position="50"/>
        <end position="68"/>
    </location>
</feature>
<dbReference type="OrthoDB" id="9797953at2"/>
<evidence type="ECO:0000256" key="1">
    <source>
        <dbReference type="SAM" id="Phobius"/>
    </source>
</evidence>
<comment type="caution">
    <text evidence="2">The sequence shown here is derived from an EMBL/GenBank/DDBJ whole genome shotgun (WGS) entry which is preliminary data.</text>
</comment>
<organism evidence="2 3">
    <name type="scientific">Saezia sanguinis</name>
    <dbReference type="NCBI Taxonomy" id="1965230"/>
    <lineage>
        <taxon>Bacteria</taxon>
        <taxon>Pseudomonadati</taxon>
        <taxon>Pseudomonadota</taxon>
        <taxon>Betaproteobacteria</taxon>
        <taxon>Burkholderiales</taxon>
        <taxon>Saeziaceae</taxon>
        <taxon>Saezia</taxon>
    </lineage>
</organism>
<feature type="transmembrane region" description="Helical" evidence="1">
    <location>
        <begin position="220"/>
        <end position="240"/>
    </location>
</feature>
<evidence type="ECO:0000313" key="3">
    <source>
        <dbReference type="Proteomes" id="UP000286947"/>
    </source>
</evidence>
<dbReference type="Pfam" id="PF06779">
    <property type="entry name" value="MFS_4"/>
    <property type="match status" value="1"/>
</dbReference>